<evidence type="ECO:0000256" key="2">
    <source>
        <dbReference type="ARBA" id="ARBA00022450"/>
    </source>
</evidence>
<organism evidence="6 7">
    <name type="scientific">Nonomuraea africana</name>
    <dbReference type="NCBI Taxonomy" id="46171"/>
    <lineage>
        <taxon>Bacteria</taxon>
        <taxon>Bacillati</taxon>
        <taxon>Actinomycetota</taxon>
        <taxon>Actinomycetes</taxon>
        <taxon>Streptosporangiales</taxon>
        <taxon>Streptosporangiaceae</taxon>
        <taxon>Nonomuraea</taxon>
    </lineage>
</organism>
<dbReference type="SUPFAM" id="SSF103473">
    <property type="entry name" value="MFS general substrate transporter"/>
    <property type="match status" value="1"/>
</dbReference>
<gene>
    <name evidence="6" type="ORF">H4W81_004744</name>
</gene>
<dbReference type="Gene3D" id="3.40.50.980">
    <property type="match status" value="2"/>
</dbReference>
<dbReference type="SUPFAM" id="SSF53474">
    <property type="entry name" value="alpha/beta-Hydrolases"/>
    <property type="match status" value="1"/>
</dbReference>
<feature type="transmembrane region" description="Helical" evidence="4">
    <location>
        <begin position="1370"/>
        <end position="1391"/>
    </location>
</feature>
<dbReference type="PANTHER" id="PTHR45527">
    <property type="entry name" value="NONRIBOSOMAL PEPTIDE SYNTHETASE"/>
    <property type="match status" value="1"/>
</dbReference>
<evidence type="ECO:0000256" key="4">
    <source>
        <dbReference type="SAM" id="Phobius"/>
    </source>
</evidence>
<keyword evidence="3" id="KW-0597">Phosphoprotein</keyword>
<dbReference type="Gene3D" id="3.30.300.30">
    <property type="match status" value="1"/>
</dbReference>
<keyword evidence="7" id="KW-1185">Reference proteome</keyword>
<feature type="transmembrane region" description="Helical" evidence="4">
    <location>
        <begin position="1675"/>
        <end position="1696"/>
    </location>
</feature>
<dbReference type="CDD" id="cd06173">
    <property type="entry name" value="MFS_MefA_like"/>
    <property type="match status" value="1"/>
</dbReference>
<dbReference type="InterPro" id="IPR001242">
    <property type="entry name" value="Condensation_dom"/>
</dbReference>
<dbReference type="SMART" id="SM00823">
    <property type="entry name" value="PKS_PP"/>
    <property type="match status" value="1"/>
</dbReference>
<keyword evidence="4" id="KW-0472">Membrane</keyword>
<feature type="transmembrane region" description="Helical" evidence="4">
    <location>
        <begin position="1723"/>
        <end position="1741"/>
    </location>
</feature>
<dbReference type="InterPro" id="IPR025110">
    <property type="entry name" value="AMP-bd_C"/>
</dbReference>
<evidence type="ECO:0000313" key="6">
    <source>
        <dbReference type="EMBL" id="MBE1561965.1"/>
    </source>
</evidence>
<dbReference type="InterPro" id="IPR010071">
    <property type="entry name" value="AA_adenyl_dom"/>
</dbReference>
<comment type="caution">
    <text evidence="6">The sequence shown here is derived from an EMBL/GenBank/DDBJ whole genome shotgun (WGS) entry which is preliminary data.</text>
</comment>
<dbReference type="SUPFAM" id="SSF52777">
    <property type="entry name" value="CoA-dependent acyltransferases"/>
    <property type="match status" value="2"/>
</dbReference>
<dbReference type="Pfam" id="PF07690">
    <property type="entry name" value="MFS_1"/>
    <property type="match status" value="1"/>
</dbReference>
<name>A0ABR9KIY0_9ACTN</name>
<dbReference type="Gene3D" id="1.10.1200.10">
    <property type="entry name" value="ACP-like"/>
    <property type="match status" value="1"/>
</dbReference>
<dbReference type="Gene3D" id="1.20.1250.20">
    <property type="entry name" value="MFS general substrate transporter like domains"/>
    <property type="match status" value="1"/>
</dbReference>
<dbReference type="Pfam" id="PF00668">
    <property type="entry name" value="Condensation"/>
    <property type="match status" value="1"/>
</dbReference>
<dbReference type="Proteomes" id="UP000661607">
    <property type="component" value="Unassembled WGS sequence"/>
</dbReference>
<feature type="transmembrane region" description="Helical" evidence="4">
    <location>
        <begin position="1580"/>
        <end position="1598"/>
    </location>
</feature>
<dbReference type="InterPro" id="IPR020806">
    <property type="entry name" value="PKS_PP-bd"/>
</dbReference>
<dbReference type="EMBL" id="JADBEF010000001">
    <property type="protein sequence ID" value="MBE1561965.1"/>
    <property type="molecule type" value="Genomic_DNA"/>
</dbReference>
<feature type="transmembrane region" description="Helical" evidence="4">
    <location>
        <begin position="1634"/>
        <end position="1654"/>
    </location>
</feature>
<feature type="transmembrane region" description="Helical" evidence="4">
    <location>
        <begin position="1429"/>
        <end position="1450"/>
    </location>
</feature>
<dbReference type="InterPro" id="IPR036259">
    <property type="entry name" value="MFS_trans_sf"/>
</dbReference>
<dbReference type="Gene3D" id="3.40.50.1820">
    <property type="entry name" value="alpha/beta hydrolase"/>
    <property type="match status" value="1"/>
</dbReference>
<dbReference type="Pfam" id="PF00550">
    <property type="entry name" value="PP-binding"/>
    <property type="match status" value="1"/>
</dbReference>
<dbReference type="CDD" id="cd19531">
    <property type="entry name" value="LCL_NRPS-like"/>
    <property type="match status" value="1"/>
</dbReference>
<dbReference type="Gene3D" id="3.30.559.30">
    <property type="entry name" value="Nonribosomal peptide synthetase, condensation domain"/>
    <property type="match status" value="1"/>
</dbReference>
<dbReference type="InterPro" id="IPR001031">
    <property type="entry name" value="Thioesterase"/>
</dbReference>
<dbReference type="SMART" id="SM00824">
    <property type="entry name" value="PKS_TE"/>
    <property type="match status" value="1"/>
</dbReference>
<comment type="cofactor">
    <cofactor evidence="1">
        <name>pantetheine 4'-phosphate</name>
        <dbReference type="ChEBI" id="CHEBI:47942"/>
    </cofactor>
</comment>
<dbReference type="InterPro" id="IPR045851">
    <property type="entry name" value="AMP-bd_C_sf"/>
</dbReference>
<dbReference type="InterPro" id="IPR006162">
    <property type="entry name" value="Ppantetheine_attach_site"/>
</dbReference>
<dbReference type="CDD" id="cd17646">
    <property type="entry name" value="A_NRPS_AB3403-like"/>
    <property type="match status" value="1"/>
</dbReference>
<feature type="transmembrane region" description="Helical" evidence="4">
    <location>
        <begin position="1498"/>
        <end position="1517"/>
    </location>
</feature>
<dbReference type="Gene3D" id="2.30.38.10">
    <property type="entry name" value="Luciferase, Domain 3"/>
    <property type="match status" value="1"/>
</dbReference>
<dbReference type="InterPro" id="IPR009081">
    <property type="entry name" value="PP-bd_ACP"/>
</dbReference>
<evidence type="ECO:0000259" key="5">
    <source>
        <dbReference type="PROSITE" id="PS50075"/>
    </source>
</evidence>
<dbReference type="NCBIfam" id="TIGR01733">
    <property type="entry name" value="AA-adenyl-dom"/>
    <property type="match status" value="1"/>
</dbReference>
<dbReference type="Gene3D" id="3.30.559.10">
    <property type="entry name" value="Chloramphenicol acetyltransferase-like domain"/>
    <property type="match status" value="1"/>
</dbReference>
<evidence type="ECO:0000256" key="1">
    <source>
        <dbReference type="ARBA" id="ARBA00001957"/>
    </source>
</evidence>
<evidence type="ECO:0000256" key="3">
    <source>
        <dbReference type="ARBA" id="ARBA00022553"/>
    </source>
</evidence>
<dbReference type="PROSITE" id="PS00012">
    <property type="entry name" value="PHOSPHOPANTETHEINE"/>
    <property type="match status" value="1"/>
</dbReference>
<feature type="transmembrane region" description="Helical" evidence="4">
    <location>
        <begin position="1471"/>
        <end position="1492"/>
    </location>
</feature>
<dbReference type="Pfam" id="PF00975">
    <property type="entry name" value="Thioesterase"/>
    <property type="match status" value="1"/>
</dbReference>
<protein>
    <submittedName>
        <fullName evidence="6">Amino acid adenylation domain-containing protein</fullName>
    </submittedName>
</protein>
<dbReference type="RefSeq" id="WP_192776795.1">
    <property type="nucleotide sequence ID" value="NZ_BAAASY010000030.1"/>
</dbReference>
<keyword evidence="4" id="KW-1133">Transmembrane helix</keyword>
<accession>A0ABR9KIY0</accession>
<dbReference type="PROSITE" id="PS00455">
    <property type="entry name" value="AMP_BINDING"/>
    <property type="match status" value="1"/>
</dbReference>
<dbReference type="InterPro" id="IPR011701">
    <property type="entry name" value="MFS"/>
</dbReference>
<feature type="transmembrane region" description="Helical" evidence="4">
    <location>
        <begin position="1403"/>
        <end position="1423"/>
    </location>
</feature>
<dbReference type="InterPro" id="IPR023213">
    <property type="entry name" value="CAT-like_dom_sf"/>
</dbReference>
<dbReference type="InterPro" id="IPR020845">
    <property type="entry name" value="AMP-binding_CS"/>
</dbReference>
<dbReference type="InterPro" id="IPR029058">
    <property type="entry name" value="AB_hydrolase_fold"/>
</dbReference>
<dbReference type="SUPFAM" id="SSF56801">
    <property type="entry name" value="Acetyl-CoA synthetase-like"/>
    <property type="match status" value="1"/>
</dbReference>
<feature type="transmembrane region" description="Helical" evidence="4">
    <location>
        <begin position="1610"/>
        <end position="1628"/>
    </location>
</feature>
<reference evidence="6 7" key="1">
    <citation type="submission" date="2020-10" db="EMBL/GenBank/DDBJ databases">
        <title>Sequencing the genomes of 1000 actinobacteria strains.</title>
        <authorList>
            <person name="Klenk H.-P."/>
        </authorList>
    </citation>
    <scope>NUCLEOTIDE SEQUENCE [LARGE SCALE GENOMIC DNA]</scope>
    <source>
        <strain evidence="6 7">DSM 43748</strain>
    </source>
</reference>
<feature type="domain" description="Carrier" evidence="5">
    <location>
        <begin position="958"/>
        <end position="1036"/>
    </location>
</feature>
<dbReference type="PANTHER" id="PTHR45527:SF1">
    <property type="entry name" value="FATTY ACID SYNTHASE"/>
    <property type="match status" value="1"/>
</dbReference>
<keyword evidence="2" id="KW-0596">Phosphopantetheine</keyword>
<dbReference type="Pfam" id="PF00501">
    <property type="entry name" value="AMP-binding"/>
    <property type="match status" value="1"/>
</dbReference>
<feature type="transmembrane region" description="Helical" evidence="4">
    <location>
        <begin position="1550"/>
        <end position="1574"/>
    </location>
</feature>
<dbReference type="PROSITE" id="PS50075">
    <property type="entry name" value="CARRIER"/>
    <property type="match status" value="1"/>
</dbReference>
<evidence type="ECO:0000313" key="7">
    <source>
        <dbReference type="Proteomes" id="UP000661607"/>
    </source>
</evidence>
<dbReference type="InterPro" id="IPR000873">
    <property type="entry name" value="AMP-dep_synth/lig_dom"/>
</dbReference>
<dbReference type="Pfam" id="PF13193">
    <property type="entry name" value="AMP-binding_C"/>
    <property type="match status" value="1"/>
</dbReference>
<sequence length="1779" mass="192970">MTELDTGEWVASASFAQERVWLAAQLAGDLPVYNVVDRVPLHLPLDAATLTAAFAEVVRRHETLRSHFTTVDGDLMQVVHDEVPVEPELLDLSELPEEERQERLRELLAAYGRLDLPLDQAPLWRATMVRLAPEEWWLALVAHHTVVDASSQLVLAAELRELCAAAVEDRPADLPELPIQYADFAAWQRDTLSGEALESELAHWLKRLTDLPPVHALPTDRPRPTVPSFRGGEVTFRLGADVLAAVDALARRHRGSTLMVLLAALTALMHRLSGQQDIVVGALVAGRDRPELAHLIGMFVNNVVLRSDLSGDPTFDELVLRERDVVLEAWEHQEVPFHKVVEAVAPRRDPGVHPLFQVSLNYLPQSGAAFGNGTSRRDLSFDLTSGECRLEYSTDLFDHATAENLAERYVALLADAVARPDRRISELELLREGEREWLVKGLNDTARPYPDQATLHGLIEEQVARTPDAPALTFEGRTISYAELNAMANRIAHGLRRRGVGPETLVGVCAERSFELVAAILGVMKSGGAYVPLDPEYPVDRLAFLVEDAQAPVLLAQRHLTELLPETEVLLLDDETLWSGEPSDDPVSGVTPDNIAYMIYTSGSTGRPKGVPTPHRSAVNHIDDMQRRHGLGPGDTMLQKTVMSADVSMREFIWPLQTGARMVLARPGGHKDAAYLRDLINGERVTVTNFVPSMLAVFLEEDVSSCTSLRVVTSGGEALPAHVGARFARTLPDCRLVNIYGPTETTMDVTWWPVTAERLEGETIAPLGGGIQNTTLYVLDADLRPQPAGVPGELCVGGVQVARGYHRRPSLTARQFVPDPYGAPGARLYRTGDLARWRPDGTLEFLGRTDGQIKLRGLRIELGEIESALRDQPGVRDAVVLVREDVPGDKRLVGYLAVTKEPDLADLRATLRKRLPDHMVPSAFVTMERFPQTTNGKLDRKSLPAPEGQRLLSAELVAPRTEIEREIAAIWTEVLGIETLGVDDDFFELGGHSLLATQVVARLRKITATTGRQVSVMDLFQSPTIRQLAALVSAESDEERPARLLHELTKPLPPGERKVSYVCVPYGGGSAVVYLPLAEALPYGHSLYSVAIPGHDVGLDEEALPFDELASRCVAELLRDVEGPIVLYGHCGVGGALVIELARRLEAAGREVRAVYTGGVFPSAQPPGRLSRFLTWLDSKSSNRAHANWLKSMGVDMDEFDPAQADRIVANMRHDTRNAGAYFTRLLEEGATPLRAPIISVVGERDPLTDYHQERFREWSFLTGTTALVVLEEAGHFFVKHRAGELARILSQTHVEIAKDDGRSLTRPARGQDASWWLEGVAHSGVASPGAAPGMGRFLAVTGGQLVSMLGSALTQWAVPVWIYLQTGSLLWFGLFGVVAYAPGLIAMPLAGALADRHDRRRLLLLSSVASVACEAAMAALLWTGSTAVGPILALVGLLGIASVFQRVAYTAAIPQLAPKRYLGHANGAAQLVNGTAMLVMPLIAAGLLAAIGLGGILMIDIVSYTLSIGVLLAVRFPALMGRRRREPLLTEMAEGLRYSWGTKGFRAMLIYFSVLNLLLAAPLFLVSPLVLGFGTTADVGTVAFAEGLGAVLGGLLMSMWGGPRQRRMVRLMTFTLLVAACCVVTGLRPNVLLIAFGMLGMGFGLALSQGIYMTIIQVKVPQRFHGRVISINQAISWAAFPLGFGVLTPLAGTVLEPLFTEHGALAGSVGAVIGTGPGRGLAFAYVVCGLGLALAAAVGLRTRTLARLDTDLPDALPDDLIGIQLREKRLAASGARDD</sequence>
<proteinExistence type="predicted"/>
<keyword evidence="4" id="KW-0812">Transmembrane</keyword>
<dbReference type="InterPro" id="IPR036736">
    <property type="entry name" value="ACP-like_sf"/>
</dbReference>
<dbReference type="InterPro" id="IPR020802">
    <property type="entry name" value="TesA-like"/>
</dbReference>